<evidence type="ECO:0000313" key="2">
    <source>
        <dbReference type="Proteomes" id="UP000547444"/>
    </source>
</evidence>
<keyword evidence="2" id="KW-1185">Reference proteome</keyword>
<dbReference type="GO" id="GO:0009116">
    <property type="term" value="P:nucleoside metabolic process"/>
    <property type="evidence" value="ECO:0007669"/>
    <property type="project" value="InterPro"/>
</dbReference>
<reference evidence="1 2" key="1">
    <citation type="submission" date="2020-03" db="EMBL/GenBank/DDBJ databases">
        <title>Sequencing the genomes of 1000 actinobacteria strains.</title>
        <authorList>
            <person name="Klenk H.-P."/>
        </authorList>
    </citation>
    <scope>NUCLEOTIDE SEQUENCE [LARGE SCALE GENOMIC DNA]</scope>
    <source>
        <strain evidence="1 2">DSM 44556</strain>
    </source>
</reference>
<accession>A0A7X5TY61</accession>
<comment type="caution">
    <text evidence="1">The sequence shown here is derived from an EMBL/GenBank/DDBJ whole genome shotgun (WGS) entry which is preliminary data.</text>
</comment>
<evidence type="ECO:0000313" key="1">
    <source>
        <dbReference type="EMBL" id="NIH94899.1"/>
    </source>
</evidence>
<dbReference type="GO" id="GO:0003824">
    <property type="term" value="F:catalytic activity"/>
    <property type="evidence" value="ECO:0007669"/>
    <property type="project" value="InterPro"/>
</dbReference>
<gene>
    <name evidence="1" type="ORF">FHU31_001855</name>
</gene>
<dbReference type="InterPro" id="IPR035994">
    <property type="entry name" value="Nucleoside_phosphorylase_sf"/>
</dbReference>
<dbReference type="Proteomes" id="UP000547444">
    <property type="component" value="Unassembled WGS sequence"/>
</dbReference>
<protein>
    <recommendedName>
        <fullName evidence="3">Nucleoside phosphorylase domain-containing protein</fullName>
    </recommendedName>
</protein>
<evidence type="ECO:0008006" key="3">
    <source>
        <dbReference type="Google" id="ProtNLM"/>
    </source>
</evidence>
<dbReference type="AlphaFoldDB" id="A0A7X5TY61"/>
<sequence length="286" mass="30630">MADVTIVIFTFNKNEATAVTELLNRVHVGLPAFGPTVWALIGAGQEVVEGQLSDGRVARLEHRPLSAQGNVIAAAALSRSAWGERADYYLFYGCCGAVDTNHVGEIFRVAWVSYMSLGVVSDSPQGEVVKLKNKWIVRTKPSEQEPLDPIELPAWSGAPGSEPVLGLRDAHVLATDKVIKVAPGIEPVPIHKPPSGAIYSKEDWTYAQALAQYVGMEPETPILIDMETFGIASTMEAMGLGLRVVVLRVVTDALTDKQGQTDAVQLARLRAGSNQLAGAIATMLGM</sequence>
<organism evidence="1 2">
    <name type="scientific">Mycolicibacterium fluoranthenivorans</name>
    <dbReference type="NCBI Taxonomy" id="258505"/>
    <lineage>
        <taxon>Bacteria</taxon>
        <taxon>Bacillati</taxon>
        <taxon>Actinomycetota</taxon>
        <taxon>Actinomycetes</taxon>
        <taxon>Mycobacteriales</taxon>
        <taxon>Mycobacteriaceae</taxon>
        <taxon>Mycolicibacterium</taxon>
    </lineage>
</organism>
<dbReference type="SUPFAM" id="SSF53167">
    <property type="entry name" value="Purine and uridine phosphorylases"/>
    <property type="match status" value="1"/>
</dbReference>
<dbReference type="EMBL" id="JAANOW010000001">
    <property type="protein sequence ID" value="NIH94899.1"/>
    <property type="molecule type" value="Genomic_DNA"/>
</dbReference>
<proteinExistence type="predicted"/>
<dbReference type="Gene3D" id="3.40.50.1580">
    <property type="entry name" value="Nucleoside phosphorylase domain"/>
    <property type="match status" value="1"/>
</dbReference>
<dbReference type="RefSeq" id="WP_167157669.1">
    <property type="nucleotide sequence ID" value="NZ_JAANOW010000001.1"/>
</dbReference>
<name>A0A7X5TY61_9MYCO</name>